<dbReference type="CDD" id="cd06974">
    <property type="entry name" value="TerD_like"/>
    <property type="match status" value="1"/>
</dbReference>
<evidence type="ECO:0000313" key="3">
    <source>
        <dbReference type="Proteomes" id="UP000255467"/>
    </source>
</evidence>
<dbReference type="Gene3D" id="2.60.60.30">
    <property type="entry name" value="sav2460 like domains"/>
    <property type="match status" value="1"/>
</dbReference>
<dbReference type="PANTHER" id="PTHR32097">
    <property type="entry name" value="CAMP-BINDING PROTEIN 1-RELATED"/>
    <property type="match status" value="1"/>
</dbReference>
<sequence>MTLRDETGAALTYIKMALGWDPAQRRVFGGRGRNIDLNAAALLFVGGDIVDVVYSEQLTSRDGSVRHHGDSLTGEGKGDNEVITVDLTRLSTRVTTVLFLVTCYTGQAFDQIDNAFCRLVDGVRGTELARYDLIDSEHSGFVMGRLFPVDGMWRFEALGVPIHAEHPVEAVGQVTRFLA</sequence>
<dbReference type="Pfam" id="PF02342">
    <property type="entry name" value="TerD"/>
    <property type="match status" value="1"/>
</dbReference>
<dbReference type="EMBL" id="UGRY01000002">
    <property type="protein sequence ID" value="SUA76305.1"/>
    <property type="molecule type" value="Genomic_DNA"/>
</dbReference>
<proteinExistence type="predicted"/>
<organism evidence="2 3">
    <name type="scientific">Nocardia otitidiscaviarum</name>
    <dbReference type="NCBI Taxonomy" id="1823"/>
    <lineage>
        <taxon>Bacteria</taxon>
        <taxon>Bacillati</taxon>
        <taxon>Actinomycetota</taxon>
        <taxon>Actinomycetes</taxon>
        <taxon>Mycobacteriales</taxon>
        <taxon>Nocardiaceae</taxon>
        <taxon>Nocardia</taxon>
    </lineage>
</organism>
<dbReference type="InterPro" id="IPR051324">
    <property type="entry name" value="Stress/Tellurium_Resist"/>
</dbReference>
<feature type="domain" description="TerD" evidence="1">
    <location>
        <begin position="8"/>
        <end position="160"/>
    </location>
</feature>
<name>A0A378YGI4_9NOCA</name>
<dbReference type="STRING" id="1406858.GCA_000710895_02323"/>
<evidence type="ECO:0000259" key="1">
    <source>
        <dbReference type="Pfam" id="PF02342"/>
    </source>
</evidence>
<keyword evidence="3" id="KW-1185">Reference proteome</keyword>
<dbReference type="AlphaFoldDB" id="A0A378YGI4"/>
<dbReference type="OrthoDB" id="56224at2"/>
<dbReference type="InterPro" id="IPR003325">
    <property type="entry name" value="TerD"/>
</dbReference>
<dbReference type="Proteomes" id="UP000255467">
    <property type="component" value="Unassembled WGS sequence"/>
</dbReference>
<reference evidence="2 3" key="1">
    <citation type="submission" date="2018-06" db="EMBL/GenBank/DDBJ databases">
        <authorList>
            <consortium name="Pathogen Informatics"/>
            <person name="Doyle S."/>
        </authorList>
    </citation>
    <scope>NUCLEOTIDE SEQUENCE [LARGE SCALE GENOMIC DNA]</scope>
    <source>
        <strain evidence="2 3">NCTC1934</strain>
    </source>
</reference>
<dbReference type="PANTHER" id="PTHR32097:SF17">
    <property type="entry name" value="CAMP-BINDING PROTEIN 1-RELATED"/>
    <property type="match status" value="1"/>
</dbReference>
<accession>A0A378YGI4</accession>
<gene>
    <name evidence="2" type="primary">yceC_2</name>
    <name evidence="2" type="ORF">NCTC1934_02485</name>
</gene>
<protein>
    <submittedName>
        <fullName evidence="2">Stress response protein SCP2</fullName>
    </submittedName>
</protein>
<dbReference type="RefSeq" id="WP_039817376.1">
    <property type="nucleotide sequence ID" value="NZ_JADLRH010000001.1"/>
</dbReference>
<evidence type="ECO:0000313" key="2">
    <source>
        <dbReference type="EMBL" id="SUA76305.1"/>
    </source>
</evidence>